<comment type="caution">
    <text evidence="1">The sequence shown here is derived from an EMBL/GenBank/DDBJ whole genome shotgun (WGS) entry which is preliminary data.</text>
</comment>
<sequence length="412" mass="45730">MAQGDSESHIRIISGVQDMSATSTSIAEDIKMVRSALLYADHVEMYSAGTSMLRRMKEFTADGDLDLVLRMYAIMAQTEGIEPSTKSQLMMLIEVVETFTEQQRQFNRASRRNNPEFRKIERLLNDSIKSLRRAGNETKRSFERMWLNYGGDELDVAVEAGLLAINDKWADALMEKIDNTDEAAEILGEAITTAKGNLLFDSMTGGLARAMHNEGRLVLPSFHQKNIRTTRLGNQMILLLPNMAQVDVEKVLEVKQEVAGGLANYRRSTRNLQEKLQEGALSPDLDEEIEQLWFDDVSVQVEALTQAVYDSRLGTVKDVVVASVKEGTKAAAHGALSVAIATLPSWDMADFQNNPAAYAAFGAAAFSGSAIFKYANQGIEEGFKTYRVAKNRRKEAQNDGLFYLANVNHLAN</sequence>
<evidence type="ECO:0000313" key="2">
    <source>
        <dbReference type="Proteomes" id="UP000218281"/>
    </source>
</evidence>
<organism evidence="1 2">
    <name type="scientific">Corynebacterium hadale</name>
    <dbReference type="NCBI Taxonomy" id="2026255"/>
    <lineage>
        <taxon>Bacteria</taxon>
        <taxon>Bacillati</taxon>
        <taxon>Actinomycetota</taxon>
        <taxon>Actinomycetes</taxon>
        <taxon>Mycobacteriales</taxon>
        <taxon>Corynebacteriaceae</taxon>
        <taxon>Corynebacterium</taxon>
    </lineage>
</organism>
<reference evidence="1 2" key="1">
    <citation type="submission" date="2017-08" db="EMBL/GenBank/DDBJ databases">
        <title>Whole genome sequences of 6 clinical strains closest to Corynebacterium imitans.</title>
        <authorList>
            <person name="Bernier A.-M."/>
            <person name="Burdz T."/>
            <person name="Bernard K."/>
        </authorList>
    </citation>
    <scope>NUCLEOTIDE SEQUENCE [LARGE SCALE GENOMIC DNA]</scope>
    <source>
        <strain evidence="1 2">NML93-0607</strain>
    </source>
</reference>
<proteinExistence type="predicted"/>
<keyword evidence="2" id="KW-1185">Reference proteome</keyword>
<dbReference type="Proteomes" id="UP000218281">
    <property type="component" value="Unassembled WGS sequence"/>
</dbReference>
<dbReference type="RefSeq" id="WP_095535775.1">
    <property type="nucleotide sequence ID" value="NZ_NSGO01000006.1"/>
</dbReference>
<accession>A0ABX4H9G1</accession>
<evidence type="ECO:0000313" key="1">
    <source>
        <dbReference type="EMBL" id="PAT05960.1"/>
    </source>
</evidence>
<dbReference type="EMBL" id="NSGO01000006">
    <property type="protein sequence ID" value="PAT05960.1"/>
    <property type="molecule type" value="Genomic_DNA"/>
</dbReference>
<name>A0ABX4H9G1_9CORY</name>
<protein>
    <submittedName>
        <fullName evidence="1">Uncharacterized protein</fullName>
    </submittedName>
</protein>
<gene>
    <name evidence="1" type="ORF">CKJ81_07045</name>
</gene>